<dbReference type="InterPro" id="IPR016181">
    <property type="entry name" value="Acyl_CoA_acyltransferase"/>
</dbReference>
<proteinExistence type="predicted"/>
<name>A0AAN9T4Q8_9HEMI</name>
<dbReference type="Gene3D" id="3.40.630.30">
    <property type="match status" value="1"/>
</dbReference>
<evidence type="ECO:0000313" key="1">
    <source>
        <dbReference type="EMBL" id="KAK7573570.1"/>
    </source>
</evidence>
<evidence type="ECO:0000313" key="2">
    <source>
        <dbReference type="Proteomes" id="UP001367676"/>
    </source>
</evidence>
<organism evidence="1 2">
    <name type="scientific">Parthenolecanium corni</name>
    <dbReference type="NCBI Taxonomy" id="536013"/>
    <lineage>
        <taxon>Eukaryota</taxon>
        <taxon>Metazoa</taxon>
        <taxon>Ecdysozoa</taxon>
        <taxon>Arthropoda</taxon>
        <taxon>Hexapoda</taxon>
        <taxon>Insecta</taxon>
        <taxon>Pterygota</taxon>
        <taxon>Neoptera</taxon>
        <taxon>Paraneoptera</taxon>
        <taxon>Hemiptera</taxon>
        <taxon>Sternorrhyncha</taxon>
        <taxon>Coccoidea</taxon>
        <taxon>Coccidae</taxon>
        <taxon>Parthenolecanium</taxon>
    </lineage>
</organism>
<reference evidence="1 2" key="1">
    <citation type="submission" date="2024-03" db="EMBL/GenBank/DDBJ databases">
        <title>Adaptation during the transition from Ophiocordyceps entomopathogen to insect associate is accompanied by gene loss and intensified selection.</title>
        <authorList>
            <person name="Ward C.M."/>
            <person name="Onetto C.A."/>
            <person name="Borneman A.R."/>
        </authorList>
    </citation>
    <scope>NUCLEOTIDE SEQUENCE [LARGE SCALE GENOMIC DNA]</scope>
    <source>
        <strain evidence="1">AWRI1</strain>
        <tissue evidence="1">Single Adult Female</tissue>
    </source>
</reference>
<gene>
    <name evidence="1" type="ORF">V9T40_010761</name>
</gene>
<dbReference type="SUPFAM" id="SSF55729">
    <property type="entry name" value="Acyl-CoA N-acyltransferases (Nat)"/>
    <property type="match status" value="1"/>
</dbReference>
<protein>
    <submittedName>
        <fullName evidence="1">Uncharacterized protein</fullName>
    </submittedName>
</protein>
<accession>A0AAN9T4Q8</accession>
<dbReference type="Proteomes" id="UP001367676">
    <property type="component" value="Unassembled WGS sequence"/>
</dbReference>
<keyword evidence="2" id="KW-1185">Reference proteome</keyword>
<dbReference type="EMBL" id="JBBCAQ010000037">
    <property type="protein sequence ID" value="KAK7573570.1"/>
    <property type="molecule type" value="Genomic_DNA"/>
</dbReference>
<sequence>MSDESSSMWKRPDFIPFPMVWHRFAGDSKTAKLPIKIQDIPPDRFDEVLDFMSSEFDTHEPISACPRSAEILNRENVRAALRSLRRKVLEQRVSLFAVLENDDPKPEMVGCVLLIVNHDKKIFPLDRIEEYQQVMEIVLHVRRNVNIKQLFRLKPYAQDLGICVASKFYGMETCHRLLVALENMASTLGIAGAAMSFSSKYSQRSAEKAGFMLLKEIKYEDFKDENGDRKLPIEDTDSIKFMYAIYCNRE</sequence>
<comment type="caution">
    <text evidence="1">The sequence shown here is derived from an EMBL/GenBank/DDBJ whole genome shotgun (WGS) entry which is preliminary data.</text>
</comment>
<dbReference type="AlphaFoldDB" id="A0AAN9T4Q8"/>